<evidence type="ECO:0000259" key="1">
    <source>
        <dbReference type="Pfam" id="PF13175"/>
    </source>
</evidence>
<dbReference type="SUPFAM" id="SSF52540">
    <property type="entry name" value="P-loop containing nucleoside triphosphate hydrolases"/>
    <property type="match status" value="1"/>
</dbReference>
<evidence type="ECO:0000313" key="3">
    <source>
        <dbReference type="Proteomes" id="UP000013520"/>
    </source>
</evidence>
<dbReference type="STRING" id="767817.Desgi_1009"/>
<accession>R4KFX3</accession>
<dbReference type="InterPro" id="IPR027417">
    <property type="entry name" value="P-loop_NTPase"/>
</dbReference>
<dbReference type="Proteomes" id="UP000013520">
    <property type="component" value="Chromosome"/>
</dbReference>
<dbReference type="KEGG" id="dgi:Desgi_1009"/>
<dbReference type="PANTHER" id="PTHR43581">
    <property type="entry name" value="ATP/GTP PHOSPHATASE"/>
    <property type="match status" value="1"/>
</dbReference>
<reference evidence="2 3" key="1">
    <citation type="submission" date="2012-01" db="EMBL/GenBank/DDBJ databases">
        <title>Complete sequence of Desulfotomaculum gibsoniae DSM 7213.</title>
        <authorList>
            <consortium name="US DOE Joint Genome Institute"/>
            <person name="Lucas S."/>
            <person name="Han J."/>
            <person name="Lapidus A."/>
            <person name="Cheng J.-F."/>
            <person name="Goodwin L."/>
            <person name="Pitluck S."/>
            <person name="Peters L."/>
            <person name="Ovchinnikova G."/>
            <person name="Teshima H."/>
            <person name="Detter J.C."/>
            <person name="Han C."/>
            <person name="Tapia R."/>
            <person name="Land M."/>
            <person name="Hauser L."/>
            <person name="Kyrpides N."/>
            <person name="Ivanova N."/>
            <person name="Pagani I."/>
            <person name="Parshina S."/>
            <person name="Plugge C."/>
            <person name="Muyzer G."/>
            <person name="Kuever J."/>
            <person name="Ivanova A."/>
            <person name="Nazina T."/>
            <person name="Klenk H.-P."/>
            <person name="Brambilla E."/>
            <person name="Spring S."/>
            <person name="Stams A.F."/>
            <person name="Woyke T."/>
        </authorList>
    </citation>
    <scope>NUCLEOTIDE SEQUENCE [LARGE SCALE GENOMIC DNA]</scope>
    <source>
        <strain evidence="2 3">DSM 7213</strain>
    </source>
</reference>
<keyword evidence="3" id="KW-1185">Reference proteome</keyword>
<dbReference type="RefSeq" id="WP_006521205.1">
    <property type="nucleotide sequence ID" value="NC_021184.1"/>
</dbReference>
<evidence type="ECO:0000313" key="2">
    <source>
        <dbReference type="EMBL" id="AGL00547.1"/>
    </source>
</evidence>
<name>R4KFX3_9FIRM</name>
<protein>
    <recommendedName>
        <fullName evidence="1">Endonuclease GajA/Old nuclease/RecF-like AAA domain-containing protein</fullName>
    </recommendedName>
</protein>
<dbReference type="InterPro" id="IPR051396">
    <property type="entry name" value="Bact_Antivir_Def_Nuclease"/>
</dbReference>
<dbReference type="InterPro" id="IPR014592">
    <property type="entry name" value="P-loop_UCP034888"/>
</dbReference>
<dbReference type="HOGENOM" id="CLU_032548_1_1_9"/>
<dbReference type="Gene3D" id="3.40.50.300">
    <property type="entry name" value="P-loop containing nucleotide triphosphate hydrolases"/>
    <property type="match status" value="1"/>
</dbReference>
<dbReference type="InterPro" id="IPR041685">
    <property type="entry name" value="AAA_GajA/Old/RecF-like"/>
</dbReference>
<dbReference type="AlphaFoldDB" id="R4KFX3"/>
<dbReference type="PANTHER" id="PTHR43581:SF2">
    <property type="entry name" value="EXCINUCLEASE ATPASE SUBUNIT"/>
    <property type="match status" value="1"/>
</dbReference>
<feature type="domain" description="Endonuclease GajA/Old nuclease/RecF-like AAA" evidence="1">
    <location>
        <begin position="356"/>
        <end position="466"/>
    </location>
</feature>
<dbReference type="EMBL" id="CP003273">
    <property type="protein sequence ID" value="AGL00547.1"/>
    <property type="molecule type" value="Genomic_DNA"/>
</dbReference>
<dbReference type="PIRSF" id="PIRSF034888">
    <property type="entry name" value="P-loop_UCP034888"/>
    <property type="match status" value="1"/>
</dbReference>
<proteinExistence type="predicted"/>
<dbReference type="eggNOG" id="COG0419">
    <property type="taxonomic scope" value="Bacteria"/>
</dbReference>
<dbReference type="Pfam" id="PF13175">
    <property type="entry name" value="AAA_15"/>
    <property type="match status" value="1"/>
</dbReference>
<organism evidence="2 3">
    <name type="scientific">Desulfoscipio gibsoniae DSM 7213</name>
    <dbReference type="NCBI Taxonomy" id="767817"/>
    <lineage>
        <taxon>Bacteria</taxon>
        <taxon>Bacillati</taxon>
        <taxon>Bacillota</taxon>
        <taxon>Clostridia</taxon>
        <taxon>Eubacteriales</taxon>
        <taxon>Desulfallaceae</taxon>
        <taxon>Desulfoscipio</taxon>
    </lineage>
</organism>
<gene>
    <name evidence="2" type="ORF">Desgi_1009</name>
</gene>
<sequence length="468" mass="53937">MLKGLTIEGFKAFSKKQIFKLAPITLIFGANSAGKSSLLQSLLLLKQTLEESESGDAVLVPKGKIVNLGSYKEMIYGHETEKNITFSMNFSLSQRDYIDYRGFNKNKMDEVGCEIKFCLTEKNKIDLSSLTYSINKIPLITYGKTSINETRNIKQRIFRVRGKYGNLYLKPIKIYEDNPVINDIYDQFMNRKSNLIKILKEKSGVENYTIKNQDNVLFDDLIEYKESMHGHDLTNYIMRLSSYDYNYFCEDFFNINYTDYLSCDCFLPVGTHLGNSKINDYSISLGLLREYYPTLSRIPMHFSSLARNFFNKTIYLGPLREYPERHYIYSGNMPSNVGKSGKNMADLLFTNKDLTQKANEWFDKFNIHYNLLVKRIDDPDVEDVFSLRLIDRNTGISVSPLDVGFGISQILPIIVQGLLSNSSVIIIEQPEIHIHPKLQATFGSFLEDCVKNNNNKFIIETHSEHLML</sequence>
<dbReference type="OrthoDB" id="308933at2"/>
<dbReference type="eggNOG" id="COG4938">
    <property type="taxonomic scope" value="Bacteria"/>
</dbReference>